<organism evidence="1 2">
    <name type="scientific">Streptomyces finlayi</name>
    <dbReference type="NCBI Taxonomy" id="67296"/>
    <lineage>
        <taxon>Bacteria</taxon>
        <taxon>Bacillati</taxon>
        <taxon>Actinomycetota</taxon>
        <taxon>Actinomycetes</taxon>
        <taxon>Kitasatosporales</taxon>
        <taxon>Streptomycetaceae</taxon>
        <taxon>Streptomyces</taxon>
    </lineage>
</organism>
<dbReference type="RefSeq" id="WP_185303147.1">
    <property type="nucleotide sequence ID" value="NZ_CP045703.1"/>
</dbReference>
<dbReference type="Proteomes" id="UP000515307">
    <property type="component" value="Plasmid unnamed1"/>
</dbReference>
<protein>
    <submittedName>
        <fullName evidence="1">Uncharacterized protein</fullName>
    </submittedName>
</protein>
<keyword evidence="2" id="KW-1185">Reference proteome</keyword>
<gene>
    <name evidence="1" type="ORF">F0344_34995</name>
</gene>
<reference evidence="2" key="1">
    <citation type="submission" date="2019-10" db="EMBL/GenBank/DDBJ databases">
        <title>Antimicrobial potential of Antarctic Bacteria.</title>
        <authorList>
            <person name="Benaud N."/>
            <person name="Edwards R.J."/>
            <person name="Ferrari B.C."/>
        </authorList>
    </citation>
    <scope>NUCLEOTIDE SEQUENCE [LARGE SCALE GENOMIC DNA]</scope>
    <source>
        <strain evidence="2">NBSH44</strain>
        <plasmid evidence="2">unnamed1</plasmid>
    </source>
</reference>
<name>A0A7G7BWE5_9ACTN</name>
<dbReference type="AlphaFoldDB" id="A0A7G7BWE5"/>
<dbReference type="KEGG" id="sfiy:F0344_34995"/>
<accession>A0A7G7BWE5</accession>
<evidence type="ECO:0000313" key="2">
    <source>
        <dbReference type="Proteomes" id="UP000515307"/>
    </source>
</evidence>
<geneLocation type="plasmid" evidence="1 2">
    <name>unnamed1</name>
</geneLocation>
<evidence type="ECO:0000313" key="1">
    <source>
        <dbReference type="EMBL" id="QNE79660.1"/>
    </source>
</evidence>
<sequence>MGRGREVCFFLRAGRAAAPHPRLGSRGGGAAGDGGGTTLPGGCIIAHTRIDLVGRIGTAILNGLLPPAGTGPGPA</sequence>
<dbReference type="EMBL" id="CP045703">
    <property type="protein sequence ID" value="QNE79660.1"/>
    <property type="molecule type" value="Genomic_DNA"/>
</dbReference>
<keyword evidence="1" id="KW-0614">Plasmid</keyword>
<proteinExistence type="predicted"/>